<accession>A0ABZ3E8Z7</accession>
<keyword evidence="1" id="KW-0614">Plasmid</keyword>
<organism evidence="1 2">
    <name type="scientific">Marinobacter alkaliphilus</name>
    <dbReference type="NCBI Taxonomy" id="254719"/>
    <lineage>
        <taxon>Bacteria</taxon>
        <taxon>Pseudomonadati</taxon>
        <taxon>Pseudomonadota</taxon>
        <taxon>Gammaproteobacteria</taxon>
        <taxon>Pseudomonadales</taxon>
        <taxon>Marinobacteraceae</taxon>
        <taxon>Marinobacter</taxon>
    </lineage>
</organism>
<evidence type="ECO:0000313" key="2">
    <source>
        <dbReference type="Proteomes" id="UP001445268"/>
    </source>
</evidence>
<dbReference type="Proteomes" id="UP001445268">
    <property type="component" value="Plasmid unnamed2"/>
</dbReference>
<evidence type="ECO:0000313" key="1">
    <source>
        <dbReference type="EMBL" id="XAF56157.1"/>
    </source>
</evidence>
<evidence type="ECO:0008006" key="3">
    <source>
        <dbReference type="Google" id="ProtNLM"/>
    </source>
</evidence>
<protein>
    <recommendedName>
        <fullName evidence="3">DUF2622 domain-containing protein</fullName>
    </recommendedName>
</protein>
<proteinExistence type="predicted"/>
<keyword evidence="2" id="KW-1185">Reference proteome</keyword>
<geneLocation type="plasmid" evidence="1 2">
    <name>unnamed2</name>
</geneLocation>
<reference evidence="1 2" key="1">
    <citation type="submission" date="2024-04" db="EMBL/GenBank/DDBJ databases">
        <title>Marinobacter sp. SBY-1.</title>
        <authorList>
            <person name="Pan C."/>
        </authorList>
    </citation>
    <scope>NUCLEOTIDE SEQUENCE [LARGE SCALE GENOMIC DNA]</scope>
    <source>
        <strain evidence="1 2">SBY-1</strain>
        <plasmid evidence="1 2">unnamed2</plasmid>
    </source>
</reference>
<dbReference type="RefSeq" id="WP_342632705.1">
    <property type="nucleotide sequence ID" value="NZ_CP152382.1"/>
</dbReference>
<sequence length="81" mass="9246">MTIYTTVDDGYQVDAFRTQKAVAQRAESSGLYIVPHDEFADDAEWVPATKTSIVQALRKYSEVRLVEEEGGRDWTLKINKH</sequence>
<name>A0ABZ3E8Z7_9GAMM</name>
<gene>
    <name evidence="1" type="ORF">AAGT77_20600</name>
</gene>
<dbReference type="EMBL" id="CP152382">
    <property type="protein sequence ID" value="XAF56157.1"/>
    <property type="molecule type" value="Genomic_DNA"/>
</dbReference>